<evidence type="ECO:0000256" key="4">
    <source>
        <dbReference type="ARBA" id="ARBA00023136"/>
    </source>
</evidence>
<evidence type="ECO:0000313" key="8">
    <source>
        <dbReference type="Proteomes" id="UP001363151"/>
    </source>
</evidence>
<feature type="transmembrane region" description="Helical" evidence="5">
    <location>
        <begin position="458"/>
        <end position="478"/>
    </location>
</feature>
<dbReference type="CDD" id="cd07042">
    <property type="entry name" value="STAS_SulP_like_sulfate_transporter"/>
    <property type="match status" value="1"/>
</dbReference>
<dbReference type="PANTHER" id="PTHR43310">
    <property type="entry name" value="SULFATE TRANSPORTER YBAR-RELATED"/>
    <property type="match status" value="1"/>
</dbReference>
<feature type="transmembrane region" description="Helical" evidence="5">
    <location>
        <begin position="421"/>
        <end position="446"/>
    </location>
</feature>
<organism evidence="7 8">
    <name type="scientific">Aureococcus anophagefferens</name>
    <name type="common">Harmful bloom alga</name>
    <dbReference type="NCBI Taxonomy" id="44056"/>
    <lineage>
        <taxon>Eukaryota</taxon>
        <taxon>Sar</taxon>
        <taxon>Stramenopiles</taxon>
        <taxon>Ochrophyta</taxon>
        <taxon>Pelagophyceae</taxon>
        <taxon>Pelagomonadales</taxon>
        <taxon>Pelagomonadaceae</taxon>
        <taxon>Aureococcus</taxon>
    </lineage>
</organism>
<feature type="transmembrane region" description="Helical" evidence="5">
    <location>
        <begin position="257"/>
        <end position="278"/>
    </location>
</feature>
<dbReference type="InterPro" id="IPR052706">
    <property type="entry name" value="Membrane-Transporter-like"/>
</dbReference>
<sequence length="792" mass="83442">MRRLHEELRCAFERRRDGGDALTMDQLRAVGTGEEIDRRAARVDGLASCVAYLVTCVIYVSTAQSVFGKLDPRLVYVGVDGALLGTAATGLYFAQRSRVPWCVASVDVGFAPLLAQLAELCWNEIVGFNGTYGRPWSFGADGRSSYLRVTAGERRAFVATFVAASSLIFALCGVVLLALGRLRLTKALNFLPYPVTSRVTSGMLASIGVSLLKSGAHVAAFGGFRVSFPLGAAWLALATGLAAGARAGRRLFPRAPTWAPPVLVVLVGTLLLEAGLWYRGASKEEAAFVGARFDWDNSMLDKARGWSPLFDIESLGGPKHAPRDDDDAPAVEEVKAVPFIRTLADCALAGGGDPACAAAALLRRAAAGYGAFLRAARWDVVFKCRGVVGAAVLIGAIKIGIKTGAFPSLFPDEDVDVDGEMAMIGAANVAASLLGAQGTAYSFSALKLAQHLGASKRGVGSLLPACCLAAWLLGFGVLKYVPRFVYGALLLDLGWDYVETYLLAPLRRRDLVGGEDLCTVLAVVVTAAATSLLEAVAVGVVLCLAGTALRLSQTSVVAAAASGADVRSTIERKPREAACLDARGNEIFFLTLRGYLFFGSAAELLAVVHERLRSGDRVGHLVLDLRQCYGSLDFTAVSAFRQLEALGDARGFRVAVAPRLPALAKALDAATFHDSADDALELCEDALIAAAAPRRRRPPLGRELLVAGADRRGRARPGAVGVNAYYAPDAAAHAAPERRLTLAAAAAARLLRLPYDAVAHLDGAAPGAAILFHKLMARTLGGRSRATELAAR</sequence>
<dbReference type="Gene3D" id="3.30.750.24">
    <property type="entry name" value="STAS domain"/>
    <property type="match status" value="1"/>
</dbReference>
<evidence type="ECO:0000259" key="6">
    <source>
        <dbReference type="Pfam" id="PF00916"/>
    </source>
</evidence>
<feature type="transmembrane region" description="Helical" evidence="5">
    <location>
        <begin position="191"/>
        <end position="212"/>
    </location>
</feature>
<dbReference type="InterPro" id="IPR036513">
    <property type="entry name" value="STAS_dom_sf"/>
</dbReference>
<feature type="transmembrane region" description="Helical" evidence="5">
    <location>
        <begin position="380"/>
        <end position="401"/>
    </location>
</feature>
<feature type="transmembrane region" description="Helical" evidence="5">
    <location>
        <begin position="45"/>
        <end position="62"/>
    </location>
</feature>
<evidence type="ECO:0000256" key="3">
    <source>
        <dbReference type="ARBA" id="ARBA00022989"/>
    </source>
</evidence>
<keyword evidence="3 5" id="KW-1133">Transmembrane helix</keyword>
<feature type="transmembrane region" description="Helical" evidence="5">
    <location>
        <begin position="156"/>
        <end position="179"/>
    </location>
</feature>
<comment type="subcellular location">
    <subcellularLocation>
        <location evidence="1">Membrane</location>
        <topology evidence="1">Multi-pass membrane protein</topology>
    </subcellularLocation>
</comment>
<dbReference type="Proteomes" id="UP001363151">
    <property type="component" value="Unassembled WGS sequence"/>
</dbReference>
<keyword evidence="4 5" id="KW-0472">Membrane</keyword>
<name>A0ABR1G3V0_AURAN</name>
<reference evidence="7 8" key="1">
    <citation type="submission" date="2024-03" db="EMBL/GenBank/DDBJ databases">
        <title>Aureococcus anophagefferens CCMP1851 and Kratosvirus quantuckense: Draft genome of a second virus-susceptible host strain in the model system.</title>
        <authorList>
            <person name="Chase E."/>
            <person name="Truchon A.R."/>
            <person name="Schepens W."/>
            <person name="Wilhelm S.W."/>
        </authorList>
    </citation>
    <scope>NUCLEOTIDE SEQUENCE [LARGE SCALE GENOMIC DNA]</scope>
    <source>
        <strain evidence="7 8">CCMP1851</strain>
    </source>
</reference>
<evidence type="ECO:0000256" key="2">
    <source>
        <dbReference type="ARBA" id="ARBA00022692"/>
    </source>
</evidence>
<evidence type="ECO:0000313" key="7">
    <source>
        <dbReference type="EMBL" id="KAK7242872.1"/>
    </source>
</evidence>
<dbReference type="Pfam" id="PF00916">
    <property type="entry name" value="Sulfate_transp"/>
    <property type="match status" value="1"/>
</dbReference>
<keyword evidence="2 5" id="KW-0812">Transmembrane</keyword>
<dbReference type="SUPFAM" id="SSF52091">
    <property type="entry name" value="SpoIIaa-like"/>
    <property type="match status" value="1"/>
</dbReference>
<feature type="domain" description="SLC26A/SulP transporter" evidence="6">
    <location>
        <begin position="400"/>
        <end position="496"/>
    </location>
</feature>
<protein>
    <recommendedName>
        <fullName evidence="6">SLC26A/SulP transporter domain-containing protein</fullName>
    </recommendedName>
</protein>
<evidence type="ECO:0000256" key="5">
    <source>
        <dbReference type="SAM" id="Phobius"/>
    </source>
</evidence>
<feature type="transmembrane region" description="Helical" evidence="5">
    <location>
        <begin position="224"/>
        <end position="245"/>
    </location>
</feature>
<proteinExistence type="predicted"/>
<keyword evidence="8" id="KW-1185">Reference proteome</keyword>
<feature type="transmembrane region" description="Helical" evidence="5">
    <location>
        <begin position="74"/>
        <end position="94"/>
    </location>
</feature>
<evidence type="ECO:0000256" key="1">
    <source>
        <dbReference type="ARBA" id="ARBA00004141"/>
    </source>
</evidence>
<comment type="caution">
    <text evidence="7">The sequence shown here is derived from an EMBL/GenBank/DDBJ whole genome shotgun (WGS) entry which is preliminary data.</text>
</comment>
<dbReference type="PANTHER" id="PTHR43310:SF2">
    <property type="entry name" value="SLC26A_SULP TRANSPORTER DOMAIN-CONTAINING PROTEIN"/>
    <property type="match status" value="1"/>
</dbReference>
<dbReference type="EMBL" id="JBBJCI010000140">
    <property type="protein sequence ID" value="KAK7242872.1"/>
    <property type="molecule type" value="Genomic_DNA"/>
</dbReference>
<dbReference type="InterPro" id="IPR011547">
    <property type="entry name" value="SLC26A/SulP_dom"/>
</dbReference>
<accession>A0ABR1G3V0</accession>
<gene>
    <name evidence="7" type="ORF">SO694_00015493</name>
</gene>